<accession>A0AAD9NWI3</accession>
<keyword evidence="6" id="KW-1185">Reference proteome</keyword>
<name>A0AAD9NWI3_RIDPI</name>
<evidence type="ECO:0000256" key="2">
    <source>
        <dbReference type="ARBA" id="ARBA00011881"/>
    </source>
</evidence>
<dbReference type="Gene3D" id="3.40.50.720">
    <property type="entry name" value="NAD(P)-binding Rossmann-like Domain"/>
    <property type="match status" value="2"/>
</dbReference>
<comment type="similarity">
    <text evidence="1">Belongs to the short-chain dehydrogenases/reductases (SDR) family.</text>
</comment>
<dbReference type="EMBL" id="JAODUO010000296">
    <property type="protein sequence ID" value="KAK2183760.1"/>
    <property type="molecule type" value="Genomic_DNA"/>
</dbReference>
<protein>
    <recommendedName>
        <fullName evidence="7">L-xylulose reductase</fullName>
    </recommendedName>
</protein>
<evidence type="ECO:0000313" key="6">
    <source>
        <dbReference type="Proteomes" id="UP001209878"/>
    </source>
</evidence>
<dbReference type="PROSITE" id="PS00061">
    <property type="entry name" value="ADH_SHORT"/>
    <property type="match status" value="1"/>
</dbReference>
<dbReference type="InterPro" id="IPR020904">
    <property type="entry name" value="Sc_DH/Rdtase_CS"/>
</dbReference>
<dbReference type="InterPro" id="IPR036291">
    <property type="entry name" value="NAD(P)-bd_dom_sf"/>
</dbReference>
<gene>
    <name evidence="5" type="ORF">NP493_296g00033</name>
</gene>
<evidence type="ECO:0000256" key="4">
    <source>
        <dbReference type="ARBA" id="ARBA00023002"/>
    </source>
</evidence>
<comment type="subunit">
    <text evidence="2">Homotetramer.</text>
</comment>
<reference evidence="5" key="1">
    <citation type="journal article" date="2023" name="Mol. Biol. Evol.">
        <title>Third-Generation Sequencing Reveals the Adaptive Role of the Epigenome in Three Deep-Sea Polychaetes.</title>
        <authorList>
            <person name="Perez M."/>
            <person name="Aroh O."/>
            <person name="Sun Y."/>
            <person name="Lan Y."/>
            <person name="Juniper S.K."/>
            <person name="Young C.R."/>
            <person name="Angers B."/>
            <person name="Qian P.Y."/>
        </authorList>
    </citation>
    <scope>NUCLEOTIDE SEQUENCE</scope>
    <source>
        <strain evidence="5">R07B-5</strain>
    </source>
</reference>
<keyword evidence="3" id="KW-0521">NADP</keyword>
<proteinExistence type="inferred from homology"/>
<dbReference type="PANTHER" id="PTHR44252:SF3">
    <property type="entry name" value="D-ERYTHRULOSE REDUCTASE-RELATED"/>
    <property type="match status" value="1"/>
</dbReference>
<dbReference type="SUPFAM" id="SSF51735">
    <property type="entry name" value="NAD(P)-binding Rossmann-fold domains"/>
    <property type="match status" value="2"/>
</dbReference>
<evidence type="ECO:0000256" key="1">
    <source>
        <dbReference type="ARBA" id="ARBA00006484"/>
    </source>
</evidence>
<evidence type="ECO:0008006" key="7">
    <source>
        <dbReference type="Google" id="ProtNLM"/>
    </source>
</evidence>
<dbReference type="PANTHER" id="PTHR44252">
    <property type="entry name" value="D-ERYTHRULOSE REDUCTASE"/>
    <property type="match status" value="1"/>
</dbReference>
<dbReference type="AlphaFoldDB" id="A0AAD9NWI3"/>
<dbReference type="Pfam" id="PF13561">
    <property type="entry name" value="adh_short_C2"/>
    <property type="match status" value="1"/>
</dbReference>
<dbReference type="GO" id="GO:0004090">
    <property type="term" value="F:carbonyl reductase (NADPH) activity"/>
    <property type="evidence" value="ECO:0007669"/>
    <property type="project" value="TreeGrafter"/>
</dbReference>
<organism evidence="5 6">
    <name type="scientific">Ridgeia piscesae</name>
    <name type="common">Tubeworm</name>
    <dbReference type="NCBI Taxonomy" id="27915"/>
    <lineage>
        <taxon>Eukaryota</taxon>
        <taxon>Metazoa</taxon>
        <taxon>Spiralia</taxon>
        <taxon>Lophotrochozoa</taxon>
        <taxon>Annelida</taxon>
        <taxon>Polychaeta</taxon>
        <taxon>Sedentaria</taxon>
        <taxon>Canalipalpata</taxon>
        <taxon>Sabellida</taxon>
        <taxon>Siboglinidae</taxon>
        <taxon>Ridgeia</taxon>
    </lineage>
</organism>
<comment type="caution">
    <text evidence="5">The sequence shown here is derived from an EMBL/GenBank/DDBJ whole genome shotgun (WGS) entry which is preliminary data.</text>
</comment>
<dbReference type="GO" id="GO:0005997">
    <property type="term" value="P:xylulose metabolic process"/>
    <property type="evidence" value="ECO:0007669"/>
    <property type="project" value="TreeGrafter"/>
</dbReference>
<evidence type="ECO:0000313" key="5">
    <source>
        <dbReference type="EMBL" id="KAK2183760.1"/>
    </source>
</evidence>
<sequence length="299" mass="31123">MNPAIRTVCVDLADWATTTKAVEDIGPVGLLVNNAGVSGGVSFLDTEEADLDRVNMNIRFEGKRALVTGAGKGIGYGIAKALAAGGAETTALSRTQDDLDRLKAENPAIRTVCVDLADWAATRKAVEDIGPVDLLVNNAGLSGGVSFLDTEEADLDRKFAVNVKAVVNVSQVVAKGMVARGQGGAVVNISSTHARLGAKNRTAYCASKGAVDQVTRVMALELGPHQIRVNSVNPTLVKTRMGKAALSDPTLSGSLLSRIPQGKFAEVEDVVHAVLYVLSDKADMVNGITLFVDGGLTAV</sequence>
<dbReference type="Proteomes" id="UP001209878">
    <property type="component" value="Unassembled WGS sequence"/>
</dbReference>
<dbReference type="InterPro" id="IPR051737">
    <property type="entry name" value="L-xylulose/Carbonyl_redctase"/>
</dbReference>
<dbReference type="GO" id="GO:0050038">
    <property type="term" value="F:L-xylulose reductase (NADPH) activity"/>
    <property type="evidence" value="ECO:0007669"/>
    <property type="project" value="TreeGrafter"/>
</dbReference>
<keyword evidence="4" id="KW-0560">Oxidoreductase</keyword>
<dbReference type="PRINTS" id="PR00080">
    <property type="entry name" value="SDRFAMILY"/>
</dbReference>
<evidence type="ECO:0000256" key="3">
    <source>
        <dbReference type="ARBA" id="ARBA00022857"/>
    </source>
</evidence>
<dbReference type="InterPro" id="IPR002347">
    <property type="entry name" value="SDR_fam"/>
</dbReference>
<dbReference type="GO" id="GO:0006006">
    <property type="term" value="P:glucose metabolic process"/>
    <property type="evidence" value="ECO:0007669"/>
    <property type="project" value="TreeGrafter"/>
</dbReference>
<dbReference type="FunFam" id="3.40.50.720:FF:000214">
    <property type="entry name" value="L-xylulose reductase"/>
    <property type="match status" value="1"/>
</dbReference>
<dbReference type="PRINTS" id="PR00081">
    <property type="entry name" value="GDHRDH"/>
</dbReference>